<name>A0A1I0U1J1_9SPHI</name>
<dbReference type="EMBL" id="FOJM01000018">
    <property type="protein sequence ID" value="SFA57858.1"/>
    <property type="molecule type" value="Genomic_DNA"/>
</dbReference>
<dbReference type="Proteomes" id="UP000198836">
    <property type="component" value="Unassembled WGS sequence"/>
</dbReference>
<accession>A0A1I0U1J1</accession>
<protein>
    <submittedName>
        <fullName evidence="1">Uncharacterized protein</fullName>
    </submittedName>
</protein>
<dbReference type="STRING" id="332999.SAMN04488511_11826"/>
<dbReference type="RefSeq" id="WP_090986857.1">
    <property type="nucleotide sequence ID" value="NZ_FOJM01000018.1"/>
</dbReference>
<dbReference type="OrthoDB" id="771591at2"/>
<sequence>MNNKNESKNTVAVEQTITEYTHLIDLPPVKGVLNRKIKGNNLSHPNAGIRTLSVFFHKNGLSNLL</sequence>
<gene>
    <name evidence="1" type="ORF">SAMN04488511_11826</name>
</gene>
<organism evidence="1 2">
    <name type="scientific">Pedobacter suwonensis</name>
    <dbReference type="NCBI Taxonomy" id="332999"/>
    <lineage>
        <taxon>Bacteria</taxon>
        <taxon>Pseudomonadati</taxon>
        <taxon>Bacteroidota</taxon>
        <taxon>Sphingobacteriia</taxon>
        <taxon>Sphingobacteriales</taxon>
        <taxon>Sphingobacteriaceae</taxon>
        <taxon>Pedobacter</taxon>
    </lineage>
</organism>
<keyword evidence="2" id="KW-1185">Reference proteome</keyword>
<reference evidence="2" key="1">
    <citation type="submission" date="2016-10" db="EMBL/GenBank/DDBJ databases">
        <authorList>
            <person name="Varghese N."/>
            <person name="Submissions S."/>
        </authorList>
    </citation>
    <scope>NUCLEOTIDE SEQUENCE [LARGE SCALE GENOMIC DNA]</scope>
    <source>
        <strain evidence="2">DSM 18130</strain>
    </source>
</reference>
<evidence type="ECO:0000313" key="1">
    <source>
        <dbReference type="EMBL" id="SFA57858.1"/>
    </source>
</evidence>
<proteinExistence type="predicted"/>
<dbReference type="AlphaFoldDB" id="A0A1I0U1J1"/>
<evidence type="ECO:0000313" key="2">
    <source>
        <dbReference type="Proteomes" id="UP000198836"/>
    </source>
</evidence>